<evidence type="ECO:0000256" key="1">
    <source>
        <dbReference type="ARBA" id="ARBA00022884"/>
    </source>
</evidence>
<dbReference type="PANTHER" id="PTHR48029:SF1">
    <property type="entry name" value="NUCLEOLAR PROTEIN 8"/>
    <property type="match status" value="1"/>
</dbReference>
<dbReference type="InterPro" id="IPR035979">
    <property type="entry name" value="RBD_domain_sf"/>
</dbReference>
<feature type="compositionally biased region" description="Basic and acidic residues" evidence="3">
    <location>
        <begin position="479"/>
        <end position="490"/>
    </location>
</feature>
<feature type="region of interest" description="Disordered" evidence="3">
    <location>
        <begin position="366"/>
        <end position="395"/>
    </location>
</feature>
<sequence>MAFHTRLFVGNIPKSLSESDLREAFTSYGEIINLDLKQKPGAENDEKRFAFITLSASNYEVESCRKIGDVDFNGQRLYVTRARESFLERLQREREQASKKDEEKKENVSHIVKEIPTINLSTKLNPPKRKIDETWTKDNQLHNNPKSFKKNINTDFQSNNINYNSGNEKKLSSDQKRLESLKRKRQEFKEKKNIIKTGFVGIDKVPNKKVIFSDDERETNLYNNGSTNQENINDQPKNGKNVLFDDEDSDTEVTFEIKKQFEGKKGQKVLDLQSRFKSDKRFTLDERFIDDQSDDEKNEEKDTVDDDRVDVGQVDEKSKQLNILQDVLGVTIKTHNSEYVQKTKPKLGMLRYDPMHPEHAKFLAPPAATQEIPKKAKKSKKSKETPIEPPPPVIVENVEVSKEQFYSVSDTLKEALVQPTTFSLRDLFGKNENNDKEVVEESADYIPLPKEKEKKSRNPLDIGERNPFVYDSSDSEDEGKEKEKEVQLPEEKQEVKAVWRENLFFSKDDSRLREGLLFFSKCEESEGKKERRGLKTVMKKRIYNKERKNQMFKKKIGGRQKSMKNNIRKRR</sequence>
<dbReference type="InterPro" id="IPR000504">
    <property type="entry name" value="RRM_dom"/>
</dbReference>
<dbReference type="Pfam" id="PF00076">
    <property type="entry name" value="RRM_1"/>
    <property type="match status" value="1"/>
</dbReference>
<protein>
    <submittedName>
        <fullName evidence="5">Putative RNA-binding protein CG14230</fullName>
    </submittedName>
</protein>
<organism evidence="5 6">
    <name type="scientific">Papilio xuthus</name>
    <name type="common">Asian swallowtail butterfly</name>
    <dbReference type="NCBI Taxonomy" id="66420"/>
    <lineage>
        <taxon>Eukaryota</taxon>
        <taxon>Metazoa</taxon>
        <taxon>Ecdysozoa</taxon>
        <taxon>Arthropoda</taxon>
        <taxon>Hexapoda</taxon>
        <taxon>Insecta</taxon>
        <taxon>Pterygota</taxon>
        <taxon>Neoptera</taxon>
        <taxon>Endopterygota</taxon>
        <taxon>Lepidoptera</taxon>
        <taxon>Glossata</taxon>
        <taxon>Ditrysia</taxon>
        <taxon>Papilionoidea</taxon>
        <taxon>Papilionidae</taxon>
        <taxon>Papilioninae</taxon>
        <taxon>Papilio</taxon>
    </lineage>
</organism>
<evidence type="ECO:0000313" key="5">
    <source>
        <dbReference type="EMBL" id="KPJ05790.1"/>
    </source>
</evidence>
<dbReference type="Proteomes" id="UP000053268">
    <property type="component" value="Unassembled WGS sequence"/>
</dbReference>
<dbReference type="Gene3D" id="3.30.70.330">
    <property type="match status" value="1"/>
</dbReference>
<gene>
    <name evidence="5" type="ORF">RR46_02312</name>
</gene>
<evidence type="ECO:0000313" key="6">
    <source>
        <dbReference type="Proteomes" id="UP000053268"/>
    </source>
</evidence>
<dbReference type="GO" id="GO:0003723">
    <property type="term" value="F:RNA binding"/>
    <property type="evidence" value="ECO:0007669"/>
    <property type="project" value="UniProtKB-UniRule"/>
</dbReference>
<dbReference type="STRING" id="66420.A0A194QLH7"/>
<dbReference type="PROSITE" id="PS50102">
    <property type="entry name" value="RRM"/>
    <property type="match status" value="1"/>
</dbReference>
<dbReference type="AlphaFoldDB" id="A0A194QLH7"/>
<feature type="region of interest" description="Disordered" evidence="3">
    <location>
        <begin position="449"/>
        <end position="490"/>
    </location>
</feature>
<evidence type="ECO:0000256" key="3">
    <source>
        <dbReference type="SAM" id="MobiDB-lite"/>
    </source>
</evidence>
<reference evidence="5 6" key="1">
    <citation type="journal article" date="2015" name="Nat. Commun.">
        <title>Outbred genome sequencing and CRISPR/Cas9 gene editing in butterflies.</title>
        <authorList>
            <person name="Li X."/>
            <person name="Fan D."/>
            <person name="Zhang W."/>
            <person name="Liu G."/>
            <person name="Zhang L."/>
            <person name="Zhao L."/>
            <person name="Fang X."/>
            <person name="Chen L."/>
            <person name="Dong Y."/>
            <person name="Chen Y."/>
            <person name="Ding Y."/>
            <person name="Zhao R."/>
            <person name="Feng M."/>
            <person name="Zhu Y."/>
            <person name="Feng Y."/>
            <person name="Jiang X."/>
            <person name="Zhu D."/>
            <person name="Xiang H."/>
            <person name="Feng X."/>
            <person name="Li S."/>
            <person name="Wang J."/>
            <person name="Zhang G."/>
            <person name="Kronforst M.R."/>
            <person name="Wang W."/>
        </authorList>
    </citation>
    <scope>NUCLEOTIDE SEQUENCE [LARGE SCALE GENOMIC DNA]</scope>
    <source>
        <strain evidence="5">Ya'a_city_454_Px</strain>
        <tissue evidence="5">Whole body</tissue>
    </source>
</reference>
<proteinExistence type="predicted"/>
<keyword evidence="1 2" id="KW-0694">RNA-binding</keyword>
<dbReference type="InterPro" id="IPR012677">
    <property type="entry name" value="Nucleotide-bd_a/b_plait_sf"/>
</dbReference>
<feature type="compositionally biased region" description="Basic and acidic residues" evidence="3">
    <location>
        <begin position="449"/>
        <end position="464"/>
    </location>
</feature>
<name>A0A194QLH7_PAPXU</name>
<dbReference type="SMART" id="SM00360">
    <property type="entry name" value="RRM"/>
    <property type="match status" value="1"/>
</dbReference>
<dbReference type="PANTHER" id="PTHR48029">
    <property type="entry name" value="NUCLEOLAR PROTEIN 8"/>
    <property type="match status" value="1"/>
</dbReference>
<feature type="domain" description="RRM" evidence="4">
    <location>
        <begin position="5"/>
        <end position="84"/>
    </location>
</feature>
<feature type="compositionally biased region" description="Polar residues" evidence="3">
    <location>
        <begin position="221"/>
        <end position="238"/>
    </location>
</feature>
<accession>A0A194QLH7</accession>
<evidence type="ECO:0000256" key="2">
    <source>
        <dbReference type="PROSITE-ProRule" id="PRU00176"/>
    </source>
</evidence>
<dbReference type="SUPFAM" id="SSF54928">
    <property type="entry name" value="RNA-binding domain, RBD"/>
    <property type="match status" value="1"/>
</dbReference>
<dbReference type="EMBL" id="KQ458575">
    <property type="protein sequence ID" value="KPJ05790.1"/>
    <property type="molecule type" value="Genomic_DNA"/>
</dbReference>
<keyword evidence="6" id="KW-1185">Reference proteome</keyword>
<feature type="region of interest" description="Disordered" evidence="3">
    <location>
        <begin position="221"/>
        <end position="241"/>
    </location>
</feature>
<evidence type="ECO:0000259" key="4">
    <source>
        <dbReference type="PROSITE" id="PS50102"/>
    </source>
</evidence>